<dbReference type="InterPro" id="IPR050109">
    <property type="entry name" value="HTH-type_TetR-like_transc_reg"/>
</dbReference>
<accession>A0A329M2Y9</accession>
<dbReference type="GO" id="GO:0003700">
    <property type="term" value="F:DNA-binding transcription factor activity"/>
    <property type="evidence" value="ECO:0007669"/>
    <property type="project" value="InterPro"/>
</dbReference>
<dbReference type="PROSITE" id="PS50977">
    <property type="entry name" value="HTH_TETR_2"/>
    <property type="match status" value="1"/>
</dbReference>
<dbReference type="RefSeq" id="WP_113035143.1">
    <property type="nucleotide sequence ID" value="NZ_QMFB01000027.1"/>
</dbReference>
<dbReference type="Gene3D" id="1.10.10.60">
    <property type="entry name" value="Homeodomain-like"/>
    <property type="match status" value="1"/>
</dbReference>
<dbReference type="SUPFAM" id="SSF48498">
    <property type="entry name" value="Tetracyclin repressor-like, C-terminal domain"/>
    <property type="match status" value="1"/>
</dbReference>
<feature type="domain" description="HTH tetR-type" evidence="3">
    <location>
        <begin position="9"/>
        <end position="69"/>
    </location>
</feature>
<sequence length="200" mass="23007">MARRKEEAEHSKRLIATKAKELFCQKGYAATSMEDIRTATGMSKGSIYYHFKSKETLFLHLIEANMQEWLDTWNELESTLTTSTDKLYRLAQHYVEDFQNPLLKAAEEFAGSRSSDPAIMEQLLTFTKAHYPAFMKLLADGMRNGEFREDDTEDLMYILFALMSGLSVAFYDLPYEKLGPLYKKAVDVFLDGIRLSKPRA</sequence>
<dbReference type="GO" id="GO:0000976">
    <property type="term" value="F:transcription cis-regulatory region binding"/>
    <property type="evidence" value="ECO:0007669"/>
    <property type="project" value="TreeGrafter"/>
</dbReference>
<dbReference type="GO" id="GO:0045892">
    <property type="term" value="P:negative regulation of DNA-templated transcription"/>
    <property type="evidence" value="ECO:0007669"/>
    <property type="project" value="InterPro"/>
</dbReference>
<reference evidence="4 5" key="1">
    <citation type="journal article" date="2009" name="Int. J. Syst. Evol. Microbiol.">
        <title>Paenibacillus contaminans sp. nov., isolated from a contaminated laboratory plate.</title>
        <authorList>
            <person name="Chou J.H."/>
            <person name="Lee J.H."/>
            <person name="Lin M.C."/>
            <person name="Chang P.S."/>
            <person name="Arun A.B."/>
            <person name="Young C.C."/>
            <person name="Chen W.M."/>
        </authorList>
    </citation>
    <scope>NUCLEOTIDE SEQUENCE [LARGE SCALE GENOMIC DNA]</scope>
    <source>
        <strain evidence="4 5">CKOBP-6</strain>
    </source>
</reference>
<feature type="DNA-binding region" description="H-T-H motif" evidence="2">
    <location>
        <begin position="32"/>
        <end position="51"/>
    </location>
</feature>
<evidence type="ECO:0000256" key="2">
    <source>
        <dbReference type="PROSITE-ProRule" id="PRU00335"/>
    </source>
</evidence>
<dbReference type="PRINTS" id="PR00455">
    <property type="entry name" value="HTHTETR"/>
</dbReference>
<dbReference type="InterPro" id="IPR009057">
    <property type="entry name" value="Homeodomain-like_sf"/>
</dbReference>
<dbReference type="EMBL" id="QMFB01000027">
    <property type="protein sequence ID" value="RAV14234.1"/>
    <property type="molecule type" value="Genomic_DNA"/>
</dbReference>
<dbReference type="InterPro" id="IPR001647">
    <property type="entry name" value="HTH_TetR"/>
</dbReference>
<dbReference type="PANTHER" id="PTHR30055:SF211">
    <property type="entry name" value="TRANSCRIPTIONAL REGULATOR, TETR FAMILY"/>
    <property type="match status" value="1"/>
</dbReference>
<dbReference type="AlphaFoldDB" id="A0A329M2Y9"/>
<dbReference type="PANTHER" id="PTHR30055">
    <property type="entry name" value="HTH-TYPE TRANSCRIPTIONAL REGULATOR RUTR"/>
    <property type="match status" value="1"/>
</dbReference>
<dbReference type="Pfam" id="PF00440">
    <property type="entry name" value="TetR_N"/>
    <property type="match status" value="1"/>
</dbReference>
<evidence type="ECO:0000313" key="4">
    <source>
        <dbReference type="EMBL" id="RAV14234.1"/>
    </source>
</evidence>
<dbReference type="Proteomes" id="UP000250369">
    <property type="component" value="Unassembled WGS sequence"/>
</dbReference>
<dbReference type="Pfam" id="PF08360">
    <property type="entry name" value="TetR_C_5"/>
    <property type="match status" value="1"/>
</dbReference>
<dbReference type="OrthoDB" id="9785164at2"/>
<evidence type="ECO:0000259" key="3">
    <source>
        <dbReference type="PROSITE" id="PS50977"/>
    </source>
</evidence>
<dbReference type="Gene3D" id="1.10.357.10">
    <property type="entry name" value="Tetracycline Repressor, domain 2"/>
    <property type="match status" value="1"/>
</dbReference>
<gene>
    <name evidence="4" type="ORF">DQG23_32235</name>
</gene>
<dbReference type="InterPro" id="IPR013571">
    <property type="entry name" value="Tscrpt_reg_QacR_C"/>
</dbReference>
<name>A0A329M2Y9_9BACL</name>
<keyword evidence="5" id="KW-1185">Reference proteome</keyword>
<comment type="caution">
    <text evidence="4">The sequence shown here is derived from an EMBL/GenBank/DDBJ whole genome shotgun (WGS) entry which is preliminary data.</text>
</comment>
<evidence type="ECO:0000313" key="5">
    <source>
        <dbReference type="Proteomes" id="UP000250369"/>
    </source>
</evidence>
<dbReference type="InterPro" id="IPR036271">
    <property type="entry name" value="Tet_transcr_reg_TetR-rel_C_sf"/>
</dbReference>
<proteinExistence type="predicted"/>
<dbReference type="SUPFAM" id="SSF46689">
    <property type="entry name" value="Homeodomain-like"/>
    <property type="match status" value="1"/>
</dbReference>
<keyword evidence="1 2" id="KW-0238">DNA-binding</keyword>
<organism evidence="4 5">
    <name type="scientific">Paenibacillus contaminans</name>
    <dbReference type="NCBI Taxonomy" id="450362"/>
    <lineage>
        <taxon>Bacteria</taxon>
        <taxon>Bacillati</taxon>
        <taxon>Bacillota</taxon>
        <taxon>Bacilli</taxon>
        <taxon>Bacillales</taxon>
        <taxon>Paenibacillaceae</taxon>
        <taxon>Paenibacillus</taxon>
    </lineage>
</organism>
<protein>
    <submittedName>
        <fullName evidence="4">Transcriptional regulator</fullName>
    </submittedName>
</protein>
<evidence type="ECO:0000256" key="1">
    <source>
        <dbReference type="ARBA" id="ARBA00023125"/>
    </source>
</evidence>